<name>A0A1H6FYX6_THEAL</name>
<gene>
    <name evidence="2" type="ORF">SAMN02745716_1780</name>
</gene>
<dbReference type="RefSeq" id="WP_093118266.1">
    <property type="nucleotide sequence ID" value="NZ_FNWJ01000002.1"/>
</dbReference>
<proteinExistence type="predicted"/>
<keyword evidence="1" id="KW-0472">Membrane</keyword>
<evidence type="ECO:0000256" key="1">
    <source>
        <dbReference type="SAM" id="Phobius"/>
    </source>
</evidence>
<dbReference type="EMBL" id="FNWJ01000002">
    <property type="protein sequence ID" value="SEH14915.1"/>
    <property type="molecule type" value="Genomic_DNA"/>
</dbReference>
<keyword evidence="1" id="KW-1133">Transmembrane helix</keyword>
<sequence length="92" mass="9606">MAGGAYLAIAFFCGLSAGIVGRIKGSSFLIWFLIGAVLPLLGTVAALLYRSERLEPRRACPGCGVSLPISDQVCMRCGLDLPPPSELSEPPA</sequence>
<feature type="transmembrane region" description="Helical" evidence="1">
    <location>
        <begin position="28"/>
        <end position="49"/>
    </location>
</feature>
<organism evidence="2 3">
    <name type="scientific">Thermoleophilum album</name>
    <dbReference type="NCBI Taxonomy" id="29539"/>
    <lineage>
        <taxon>Bacteria</taxon>
        <taxon>Bacillati</taxon>
        <taxon>Actinomycetota</taxon>
        <taxon>Thermoleophilia</taxon>
        <taxon>Thermoleophilales</taxon>
        <taxon>Thermoleophilaceae</taxon>
        <taxon>Thermoleophilum</taxon>
    </lineage>
</organism>
<keyword evidence="1" id="KW-0812">Transmembrane</keyword>
<evidence type="ECO:0000313" key="2">
    <source>
        <dbReference type="EMBL" id="SEH14915.1"/>
    </source>
</evidence>
<evidence type="ECO:0000313" key="3">
    <source>
        <dbReference type="Proteomes" id="UP000222056"/>
    </source>
</evidence>
<reference evidence="3" key="1">
    <citation type="submission" date="2016-10" db="EMBL/GenBank/DDBJ databases">
        <authorList>
            <person name="Varghese N."/>
            <person name="Submissions S."/>
        </authorList>
    </citation>
    <scope>NUCLEOTIDE SEQUENCE [LARGE SCALE GENOMIC DNA]</scope>
    <source>
        <strain evidence="3">ATCC 35263</strain>
    </source>
</reference>
<protein>
    <recommendedName>
        <fullName evidence="4">Zinc-ribbon domain-containing protein</fullName>
    </recommendedName>
</protein>
<keyword evidence="3" id="KW-1185">Reference proteome</keyword>
<dbReference type="STRING" id="29539.SAMN02745716_1780"/>
<accession>A0A1H6FYX6</accession>
<dbReference type="OrthoDB" id="5244048at2"/>
<dbReference type="Proteomes" id="UP000222056">
    <property type="component" value="Unassembled WGS sequence"/>
</dbReference>
<evidence type="ECO:0008006" key="4">
    <source>
        <dbReference type="Google" id="ProtNLM"/>
    </source>
</evidence>
<dbReference type="AlphaFoldDB" id="A0A1H6FYX6"/>